<dbReference type="Gene3D" id="2.60.120.10">
    <property type="entry name" value="Jelly Rolls"/>
    <property type="match status" value="1"/>
</dbReference>
<dbReference type="InterPro" id="IPR013096">
    <property type="entry name" value="Cupin_2"/>
</dbReference>
<dbReference type="RefSeq" id="WP_044514084.1">
    <property type="nucleotide sequence ID" value="NZ_HG322951.1"/>
</dbReference>
<dbReference type="AlphaFoldDB" id="A0A7X6MQI5"/>
<name>A0A7X6MQI5_9MYCO</name>
<dbReference type="PANTHER" id="PTHR38599">
    <property type="entry name" value="CUPIN DOMAIN PROTEIN (AFU_ORTHOLOGUE AFUA_3G13620)"/>
    <property type="match status" value="1"/>
</dbReference>
<dbReference type="Proteomes" id="UP000518188">
    <property type="component" value="Unassembled WGS sequence"/>
</dbReference>
<evidence type="ECO:0000313" key="4">
    <source>
        <dbReference type="Proteomes" id="UP000518188"/>
    </source>
</evidence>
<organism evidence="3 4">
    <name type="scientific">Mycolicibacterium septicum DSM 44393</name>
    <dbReference type="NCBI Taxonomy" id="1341646"/>
    <lineage>
        <taxon>Bacteria</taxon>
        <taxon>Bacillati</taxon>
        <taxon>Actinomycetota</taxon>
        <taxon>Actinomycetes</taxon>
        <taxon>Mycobacteriales</taxon>
        <taxon>Mycobacteriaceae</taxon>
        <taxon>Mycolicibacterium</taxon>
    </lineage>
</organism>
<dbReference type="PANTHER" id="PTHR38599:SF1">
    <property type="entry name" value="CUPIN DOMAIN PROTEIN (AFU_ORTHOLOGUE AFUA_3G13620)"/>
    <property type="match status" value="1"/>
</dbReference>
<accession>A0A7X6MQI5</accession>
<dbReference type="SUPFAM" id="SSF51182">
    <property type="entry name" value="RmlC-like cupins"/>
    <property type="match status" value="1"/>
</dbReference>
<dbReference type="Pfam" id="PF07883">
    <property type="entry name" value="Cupin_2"/>
    <property type="match status" value="1"/>
</dbReference>
<dbReference type="CDD" id="cd02235">
    <property type="entry name" value="cupin_BLL4011-like"/>
    <property type="match status" value="1"/>
</dbReference>
<gene>
    <name evidence="3" type="ORF">HGA11_18495</name>
</gene>
<evidence type="ECO:0000256" key="1">
    <source>
        <dbReference type="SAM" id="SignalP"/>
    </source>
</evidence>
<dbReference type="EMBL" id="JAAXPJ010000007">
    <property type="protein sequence ID" value="NKZ12965.1"/>
    <property type="molecule type" value="Genomic_DNA"/>
</dbReference>
<evidence type="ECO:0000259" key="2">
    <source>
        <dbReference type="Pfam" id="PF07883"/>
    </source>
</evidence>
<dbReference type="InterPro" id="IPR014710">
    <property type="entry name" value="RmlC-like_jellyroll"/>
</dbReference>
<feature type="domain" description="Cupin type-2" evidence="2">
    <location>
        <begin position="57"/>
        <end position="124"/>
    </location>
</feature>
<sequence>MTRTRLALAAFALTTAATGALITAPAALADDPTAGVSRTELQRSAAPTPGFEIVQTRFEIPVGKESGRHSHPGPEVGYIVQGDVDMVFDDRPTQHLHSGDPFLIPPGVVHNAHNVGTVRTLMLSTYVVPVDQPLVTMY</sequence>
<feature type="signal peptide" evidence="1">
    <location>
        <begin position="1"/>
        <end position="29"/>
    </location>
</feature>
<proteinExistence type="predicted"/>
<feature type="chain" id="PRO_5030831367" evidence="1">
    <location>
        <begin position="30"/>
        <end position="138"/>
    </location>
</feature>
<protein>
    <submittedName>
        <fullName evidence="3">Cupin domain-containing protein</fullName>
    </submittedName>
</protein>
<evidence type="ECO:0000313" key="3">
    <source>
        <dbReference type="EMBL" id="NKZ12965.1"/>
    </source>
</evidence>
<comment type="caution">
    <text evidence="3">The sequence shown here is derived from an EMBL/GenBank/DDBJ whole genome shotgun (WGS) entry which is preliminary data.</text>
</comment>
<reference evidence="3 4" key="1">
    <citation type="submission" date="2020-04" db="EMBL/GenBank/DDBJ databases">
        <title>MicrobeNet Type strains.</title>
        <authorList>
            <person name="Nicholson A.C."/>
        </authorList>
    </citation>
    <scope>NUCLEOTIDE SEQUENCE [LARGE SCALE GENOMIC DNA]</scope>
    <source>
        <strain evidence="3 4">ATCC 700731</strain>
    </source>
</reference>
<keyword evidence="1" id="KW-0732">Signal</keyword>
<dbReference type="InterPro" id="IPR011051">
    <property type="entry name" value="RmlC_Cupin_sf"/>
</dbReference>